<dbReference type="EMBL" id="CM051403">
    <property type="protein sequence ID" value="KAJ4707966.1"/>
    <property type="molecule type" value="Genomic_DNA"/>
</dbReference>
<evidence type="ECO:0000313" key="2">
    <source>
        <dbReference type="Proteomes" id="UP001164539"/>
    </source>
</evidence>
<evidence type="ECO:0000313" key="1">
    <source>
        <dbReference type="EMBL" id="KAJ4707966.1"/>
    </source>
</evidence>
<comment type="caution">
    <text evidence="1">The sequence shown here is derived from an EMBL/GenBank/DDBJ whole genome shotgun (WGS) entry which is preliminary data.</text>
</comment>
<sequence>MEIEASEIQHLDLETKIRCLRESIDKEGVNARVDKLKSAIKSIKALEKQKSEFQYNINAKRSELEAEMTDLEEKLAAGYNSNNLSDDLSESLEKLDLAKRELAAKLKEILSVKRQLGDVPTHSELIQYERRFSELYAHIQEKHRQTQKHYATYNALLEIKELMLKETSLLNSISSQFQEAFTSTAGRMKLIDSMEKIVKGSQQKLEKVQRGLREEQKICDGLKGRHAVAVAEQRHCHSLLKAFQEECAKNERLRSQSSI</sequence>
<organism evidence="1 2">
    <name type="scientific">Melia azedarach</name>
    <name type="common">Chinaberry tree</name>
    <dbReference type="NCBI Taxonomy" id="155640"/>
    <lineage>
        <taxon>Eukaryota</taxon>
        <taxon>Viridiplantae</taxon>
        <taxon>Streptophyta</taxon>
        <taxon>Embryophyta</taxon>
        <taxon>Tracheophyta</taxon>
        <taxon>Spermatophyta</taxon>
        <taxon>Magnoliopsida</taxon>
        <taxon>eudicotyledons</taxon>
        <taxon>Gunneridae</taxon>
        <taxon>Pentapetalae</taxon>
        <taxon>rosids</taxon>
        <taxon>malvids</taxon>
        <taxon>Sapindales</taxon>
        <taxon>Meliaceae</taxon>
        <taxon>Melia</taxon>
    </lineage>
</organism>
<name>A0ACC1X9P1_MELAZ</name>
<proteinExistence type="predicted"/>
<accession>A0ACC1X9P1</accession>
<protein>
    <submittedName>
        <fullName evidence="1">Coiled-coil domain-containing protein 93</fullName>
    </submittedName>
</protein>
<keyword evidence="2" id="KW-1185">Reference proteome</keyword>
<dbReference type="Proteomes" id="UP001164539">
    <property type="component" value="Chromosome 10"/>
</dbReference>
<gene>
    <name evidence="1" type="ORF">OWV82_018001</name>
</gene>
<reference evidence="1 2" key="1">
    <citation type="journal article" date="2023" name="Science">
        <title>Complex scaffold remodeling in plant triterpene biosynthesis.</title>
        <authorList>
            <person name="De La Pena R."/>
            <person name="Hodgson H."/>
            <person name="Liu J.C."/>
            <person name="Stephenson M.J."/>
            <person name="Martin A.C."/>
            <person name="Owen C."/>
            <person name="Harkess A."/>
            <person name="Leebens-Mack J."/>
            <person name="Jimenez L.E."/>
            <person name="Osbourn A."/>
            <person name="Sattely E.S."/>
        </authorList>
    </citation>
    <scope>NUCLEOTIDE SEQUENCE [LARGE SCALE GENOMIC DNA]</scope>
    <source>
        <strain evidence="2">cv. JPN11</strain>
        <tissue evidence="1">Leaf</tissue>
    </source>
</reference>